<dbReference type="RefSeq" id="WP_380642969.1">
    <property type="nucleotide sequence ID" value="NZ_JBHSQO010000067.1"/>
</dbReference>
<gene>
    <name evidence="4" type="ORF">ACFP3R_35390</name>
</gene>
<comment type="caution">
    <text evidence="4">The sequence shown here is derived from an EMBL/GenBank/DDBJ whole genome shotgun (WGS) entry which is preliminary data.</text>
</comment>
<evidence type="ECO:0000313" key="5">
    <source>
        <dbReference type="Proteomes" id="UP001596220"/>
    </source>
</evidence>
<dbReference type="InterPro" id="IPR006162">
    <property type="entry name" value="Ppantetheine_attach_site"/>
</dbReference>
<dbReference type="InterPro" id="IPR025110">
    <property type="entry name" value="AMP-bd_C"/>
</dbReference>
<dbReference type="PROSITE" id="PS50075">
    <property type="entry name" value="CARRIER"/>
    <property type="match status" value="1"/>
</dbReference>
<dbReference type="Gene3D" id="3.40.50.12780">
    <property type="entry name" value="N-terminal domain of ligase-like"/>
    <property type="match status" value="1"/>
</dbReference>
<dbReference type="PROSITE" id="PS00455">
    <property type="entry name" value="AMP_BINDING"/>
    <property type="match status" value="1"/>
</dbReference>
<evidence type="ECO:0000256" key="2">
    <source>
        <dbReference type="ARBA" id="ARBA00022553"/>
    </source>
</evidence>
<dbReference type="InterPro" id="IPR020806">
    <property type="entry name" value="PKS_PP-bd"/>
</dbReference>
<dbReference type="SMART" id="SM00823">
    <property type="entry name" value="PKS_PP"/>
    <property type="match status" value="1"/>
</dbReference>
<dbReference type="SUPFAM" id="SSF56801">
    <property type="entry name" value="Acetyl-CoA synthetase-like"/>
    <property type="match status" value="1"/>
</dbReference>
<dbReference type="Gene3D" id="1.10.1200.10">
    <property type="entry name" value="ACP-like"/>
    <property type="match status" value="1"/>
</dbReference>
<dbReference type="Pfam" id="PF00550">
    <property type="entry name" value="PP-binding"/>
    <property type="match status" value="1"/>
</dbReference>
<dbReference type="InterPro" id="IPR020845">
    <property type="entry name" value="AMP-binding_CS"/>
</dbReference>
<protein>
    <submittedName>
        <fullName evidence="4">AMP-binding protein</fullName>
    </submittedName>
</protein>
<dbReference type="PROSITE" id="PS00012">
    <property type="entry name" value="PHOSPHOPANTETHEINE"/>
    <property type="match status" value="1"/>
</dbReference>
<dbReference type="Pfam" id="PF13193">
    <property type="entry name" value="AMP-binding_C"/>
    <property type="match status" value="1"/>
</dbReference>
<dbReference type="PANTHER" id="PTHR45527:SF1">
    <property type="entry name" value="FATTY ACID SYNTHASE"/>
    <property type="match status" value="1"/>
</dbReference>
<name>A0ABW1PHU8_9PSEU</name>
<dbReference type="Proteomes" id="UP001596220">
    <property type="component" value="Unassembled WGS sequence"/>
</dbReference>
<keyword evidence="5" id="KW-1185">Reference proteome</keyword>
<dbReference type="InterPro" id="IPR036736">
    <property type="entry name" value="ACP-like_sf"/>
</dbReference>
<dbReference type="SMART" id="SM01294">
    <property type="entry name" value="PKS_PP_betabranch"/>
    <property type="match status" value="1"/>
</dbReference>
<keyword evidence="1" id="KW-0596">Phosphopantetheine</keyword>
<dbReference type="InterPro" id="IPR042099">
    <property type="entry name" value="ANL_N_sf"/>
</dbReference>
<evidence type="ECO:0000313" key="4">
    <source>
        <dbReference type="EMBL" id="MFC6094580.1"/>
    </source>
</evidence>
<dbReference type="Pfam" id="PF00501">
    <property type="entry name" value="AMP-binding"/>
    <property type="match status" value="1"/>
</dbReference>
<dbReference type="InterPro" id="IPR000873">
    <property type="entry name" value="AMP-dep_synth/lig_dom"/>
</dbReference>
<organism evidence="4 5">
    <name type="scientific">Saccharothrix lopnurensis</name>
    <dbReference type="NCBI Taxonomy" id="1670621"/>
    <lineage>
        <taxon>Bacteria</taxon>
        <taxon>Bacillati</taxon>
        <taxon>Actinomycetota</taxon>
        <taxon>Actinomycetes</taxon>
        <taxon>Pseudonocardiales</taxon>
        <taxon>Pseudonocardiaceae</taxon>
        <taxon>Saccharothrix</taxon>
    </lineage>
</organism>
<accession>A0ABW1PHU8</accession>
<sequence>MNPTDIAAELTALWEQALGVDGIAEDENFVDLGGDSITATRIAAGIRDRLGLTVGLRVIFDHPTVGELAEELAAGELEAEELEAEELEAEPAEPAYAGLWGGESDAEWLPLALRRTAGERRDDLALVGDGPALTYAGLYAWAHRTAELLRERGVRPGDRVAVAYPRGTRAVVALLGVLLAEATYVPLDPEYPVRRLEHMVTDSTPALLLTDRDVVRHPVTATVPDAPEPDAAGFDPETDVRWPREQVPERAVYLIYTSGSTGWPKGVEVSYHCIDAMARWQADHSIAPDLRTAQFAPLNFDVQFQEVLGTLVGGGTVAVVPERLRREPGELLEWLAEHGVQRVFLPNLALQMLTIAATDEPPARLRLVEVNTAGEQLVCTPRIRRFFERLPGCRLNNHYGQSESAMVTAHVLTGPPADWPALPPIGTPLPGCEALVLPDDPAVPTVGELLVAGRPMSAGYLGQPELTARRYVDVPRTPHGHTRAFRTGDKVELVDGVLRFLTRNDDEVKLRGIRVDPLEVDAHLLAEPGVDGAVTVVVESASGHRTLRSAVVLAGGATGLDTDAVTARLREVLPEVAVPVSITVLDAFPRTPSGKVDRVALAGLLAEAVRARRHRAAARS</sequence>
<feature type="domain" description="Carrier" evidence="3">
    <location>
        <begin position="1"/>
        <end position="76"/>
    </location>
</feature>
<reference evidence="5" key="1">
    <citation type="journal article" date="2019" name="Int. J. Syst. Evol. Microbiol.">
        <title>The Global Catalogue of Microorganisms (GCM) 10K type strain sequencing project: providing services to taxonomists for standard genome sequencing and annotation.</title>
        <authorList>
            <consortium name="The Broad Institute Genomics Platform"/>
            <consortium name="The Broad Institute Genome Sequencing Center for Infectious Disease"/>
            <person name="Wu L."/>
            <person name="Ma J."/>
        </authorList>
    </citation>
    <scope>NUCLEOTIDE SEQUENCE [LARGE SCALE GENOMIC DNA]</scope>
    <source>
        <strain evidence="5">CGMCC 4.7246</strain>
    </source>
</reference>
<dbReference type="PANTHER" id="PTHR45527">
    <property type="entry name" value="NONRIBOSOMAL PEPTIDE SYNTHETASE"/>
    <property type="match status" value="1"/>
</dbReference>
<dbReference type="InterPro" id="IPR045851">
    <property type="entry name" value="AMP-bd_C_sf"/>
</dbReference>
<dbReference type="InterPro" id="IPR009081">
    <property type="entry name" value="PP-bd_ACP"/>
</dbReference>
<dbReference type="Gene3D" id="3.30.300.30">
    <property type="match status" value="1"/>
</dbReference>
<dbReference type="SUPFAM" id="SSF47336">
    <property type="entry name" value="ACP-like"/>
    <property type="match status" value="1"/>
</dbReference>
<evidence type="ECO:0000256" key="1">
    <source>
        <dbReference type="ARBA" id="ARBA00022450"/>
    </source>
</evidence>
<proteinExistence type="predicted"/>
<keyword evidence="2" id="KW-0597">Phosphoprotein</keyword>
<evidence type="ECO:0000259" key="3">
    <source>
        <dbReference type="PROSITE" id="PS50075"/>
    </source>
</evidence>
<dbReference type="EMBL" id="JBHSQO010000067">
    <property type="protein sequence ID" value="MFC6094580.1"/>
    <property type="molecule type" value="Genomic_DNA"/>
</dbReference>